<proteinExistence type="predicted"/>
<dbReference type="InParanoid" id="Q55BB5"/>
<protein>
    <submittedName>
        <fullName evidence="1">Uncharacterized protein</fullName>
    </submittedName>
</protein>
<reference evidence="1 2" key="1">
    <citation type="journal article" date="2005" name="Nature">
        <title>The genome of the social amoeba Dictyostelium discoideum.</title>
        <authorList>
            <consortium name="The Dictyostelium discoideum Sequencing Consortium"/>
            <person name="Eichinger L."/>
            <person name="Pachebat J.A."/>
            <person name="Glockner G."/>
            <person name="Rajandream M.A."/>
            <person name="Sucgang R."/>
            <person name="Berriman M."/>
            <person name="Song J."/>
            <person name="Olsen R."/>
            <person name="Szafranski K."/>
            <person name="Xu Q."/>
            <person name="Tunggal B."/>
            <person name="Kummerfeld S."/>
            <person name="Madera M."/>
            <person name="Konfortov B.A."/>
            <person name="Rivero F."/>
            <person name="Bankier A.T."/>
            <person name="Lehmann R."/>
            <person name="Hamlin N."/>
            <person name="Davies R."/>
            <person name="Gaudet P."/>
            <person name="Fey P."/>
            <person name="Pilcher K."/>
            <person name="Chen G."/>
            <person name="Saunders D."/>
            <person name="Sodergren E."/>
            <person name="Davis P."/>
            <person name="Kerhornou A."/>
            <person name="Nie X."/>
            <person name="Hall N."/>
            <person name="Anjard C."/>
            <person name="Hemphill L."/>
            <person name="Bason N."/>
            <person name="Farbrother P."/>
            <person name="Desany B."/>
            <person name="Just E."/>
            <person name="Morio T."/>
            <person name="Rost R."/>
            <person name="Churcher C."/>
            <person name="Cooper J."/>
            <person name="Haydock S."/>
            <person name="van Driessche N."/>
            <person name="Cronin A."/>
            <person name="Goodhead I."/>
            <person name="Muzny D."/>
            <person name="Mourier T."/>
            <person name="Pain A."/>
            <person name="Lu M."/>
            <person name="Harper D."/>
            <person name="Lindsay R."/>
            <person name="Hauser H."/>
            <person name="James K."/>
            <person name="Quiles M."/>
            <person name="Madan Babu M."/>
            <person name="Saito T."/>
            <person name="Buchrieser C."/>
            <person name="Wardroper A."/>
            <person name="Felder M."/>
            <person name="Thangavelu M."/>
            <person name="Johnson D."/>
            <person name="Knights A."/>
            <person name="Loulseged H."/>
            <person name="Mungall K."/>
            <person name="Oliver K."/>
            <person name="Price C."/>
            <person name="Quail M.A."/>
            <person name="Urushihara H."/>
            <person name="Hernandez J."/>
            <person name="Rabbinowitsch E."/>
            <person name="Steffen D."/>
            <person name="Sanders M."/>
            <person name="Ma J."/>
            <person name="Kohara Y."/>
            <person name="Sharp S."/>
            <person name="Simmonds M."/>
            <person name="Spiegler S."/>
            <person name="Tivey A."/>
            <person name="Sugano S."/>
            <person name="White B."/>
            <person name="Walker D."/>
            <person name="Woodward J."/>
            <person name="Winckler T."/>
            <person name="Tanaka Y."/>
            <person name="Shaulsky G."/>
            <person name="Schleicher M."/>
            <person name="Weinstock G."/>
            <person name="Rosenthal A."/>
            <person name="Cox E.C."/>
            <person name="Chisholm R.L."/>
            <person name="Gibbs R."/>
            <person name="Loomis W.F."/>
            <person name="Platzer M."/>
            <person name="Kay R.R."/>
            <person name="Williams J."/>
            <person name="Dear P.H."/>
            <person name="Noegel A.A."/>
            <person name="Barrell B."/>
            <person name="Kuspa A."/>
        </authorList>
    </citation>
    <scope>NUCLEOTIDE SEQUENCE [LARGE SCALE GENOMIC DNA]</scope>
    <source>
        <strain evidence="1 2">AX4</strain>
    </source>
</reference>
<dbReference type="HOGENOM" id="CLU_3208723_0_0_1"/>
<dbReference type="EMBL" id="AAFI02000006">
    <property type="protein sequence ID" value="EAL71758.1"/>
    <property type="molecule type" value="Genomic_DNA"/>
</dbReference>
<keyword evidence="2" id="KW-1185">Reference proteome</keyword>
<evidence type="ECO:0000313" key="2">
    <source>
        <dbReference type="Proteomes" id="UP000002195"/>
    </source>
</evidence>
<dbReference type="Proteomes" id="UP000002195">
    <property type="component" value="Unassembled WGS sequence"/>
</dbReference>
<dbReference type="AlphaFoldDB" id="Q55BB5"/>
<evidence type="ECO:0000313" key="1">
    <source>
        <dbReference type="EMBL" id="EAL71758.1"/>
    </source>
</evidence>
<dbReference type="RefSeq" id="XP_645697.1">
    <property type="nucleotide sequence ID" value="XM_640605.1"/>
</dbReference>
<dbReference type="PaxDb" id="44689-DDB0202812"/>
<sequence>MKSELNEMINLFITTKSLKNLKISSVNFKHYPFEYGTYARYYDYF</sequence>
<dbReference type="VEuPathDB" id="AmoebaDB:DDB_G0271256"/>
<dbReference type="KEGG" id="ddi:DDB_G0271256"/>
<gene>
    <name evidence="1" type="ORF">DDB_G0271256</name>
</gene>
<comment type="caution">
    <text evidence="1">The sequence shown here is derived from an EMBL/GenBank/DDBJ whole genome shotgun (WGS) entry which is preliminary data.</text>
</comment>
<dbReference type="GeneID" id="8617890"/>
<name>Q55BB5_DICDI</name>
<accession>Q55BB5</accession>
<organism evidence="1 2">
    <name type="scientific">Dictyostelium discoideum</name>
    <name type="common">Social amoeba</name>
    <dbReference type="NCBI Taxonomy" id="44689"/>
    <lineage>
        <taxon>Eukaryota</taxon>
        <taxon>Amoebozoa</taxon>
        <taxon>Evosea</taxon>
        <taxon>Eumycetozoa</taxon>
        <taxon>Dictyostelia</taxon>
        <taxon>Dictyosteliales</taxon>
        <taxon>Dictyosteliaceae</taxon>
        <taxon>Dictyostelium</taxon>
    </lineage>
</organism>